<evidence type="ECO:0000256" key="2">
    <source>
        <dbReference type="ARBA" id="ARBA00022786"/>
    </source>
</evidence>
<comment type="caution">
    <text evidence="5">The sequence shown here is derived from an EMBL/GenBank/DDBJ whole genome shotgun (WGS) entry which is preliminary data.</text>
</comment>
<dbReference type="EMBL" id="CAXLJM020000071">
    <property type="protein sequence ID" value="CAL8126162.1"/>
    <property type="molecule type" value="Genomic_DNA"/>
</dbReference>
<keyword evidence="6" id="KW-1185">Reference proteome</keyword>
<organism evidence="5 6">
    <name type="scientific">Orchesella dallaii</name>
    <dbReference type="NCBI Taxonomy" id="48710"/>
    <lineage>
        <taxon>Eukaryota</taxon>
        <taxon>Metazoa</taxon>
        <taxon>Ecdysozoa</taxon>
        <taxon>Arthropoda</taxon>
        <taxon>Hexapoda</taxon>
        <taxon>Collembola</taxon>
        <taxon>Entomobryomorpha</taxon>
        <taxon>Entomobryoidea</taxon>
        <taxon>Orchesellidae</taxon>
        <taxon>Orchesellinae</taxon>
        <taxon>Orchesella</taxon>
    </lineage>
</organism>
<dbReference type="Pfam" id="PF03931">
    <property type="entry name" value="Skp1_POZ"/>
    <property type="match status" value="2"/>
</dbReference>
<protein>
    <recommendedName>
        <fullName evidence="7">S-phase kinase-associated protein 1</fullName>
    </recommendedName>
</protein>
<gene>
    <name evidence="5" type="ORF">ODALV1_LOCUS21295</name>
</gene>
<dbReference type="PANTHER" id="PTHR11165">
    <property type="entry name" value="SKP1"/>
    <property type="match status" value="1"/>
</dbReference>
<evidence type="ECO:0000259" key="4">
    <source>
        <dbReference type="Pfam" id="PF03931"/>
    </source>
</evidence>
<keyword evidence="2" id="KW-0833">Ubl conjugation pathway</keyword>
<feature type="domain" description="SKP1 component POZ" evidence="4">
    <location>
        <begin position="2"/>
        <end position="67"/>
    </location>
</feature>
<sequence>MPKIKLISNDKQEFIVDTNVVIVSTTIANMLGSLGVEDREEGDLEEVPLANVKGSTLKKILEWAEHDMVSEPNMNGARARGRDKISEWEATFMDGWDIITLIDVISAANYLDMKPFFDVTSLKAANMLAGKTAEEMREIMKFKQQNFEPIQIDPGNGNTPHVILKSSDHQLYIVDRGVVEVIPKLKSIMEEMKVKDGEQVPFILDYSSSVEKVIEWAKYQKNKQSESSGNENDIDLDNLPEFEKEFLESLSDPGDLFEVLSLARKLEMRDLKQLLSKKIVSMIVGKTDDEIRKAFKVKNDFTEEELEWIRKENSWIQ</sequence>
<dbReference type="SMART" id="SM00512">
    <property type="entry name" value="Skp1"/>
    <property type="match status" value="2"/>
</dbReference>
<evidence type="ECO:0000313" key="5">
    <source>
        <dbReference type="EMBL" id="CAL8126162.1"/>
    </source>
</evidence>
<evidence type="ECO:0000259" key="3">
    <source>
        <dbReference type="Pfam" id="PF01466"/>
    </source>
</evidence>
<dbReference type="InterPro" id="IPR016072">
    <property type="entry name" value="Skp1_comp_dimer"/>
</dbReference>
<evidence type="ECO:0000256" key="1">
    <source>
        <dbReference type="ARBA" id="ARBA00009993"/>
    </source>
</evidence>
<accession>A0ABP1RCE6</accession>
<dbReference type="InterPro" id="IPR016073">
    <property type="entry name" value="Skp1_comp_POZ"/>
</dbReference>
<feature type="domain" description="SKP1 component dimerisation" evidence="3">
    <location>
        <begin position="270"/>
        <end position="316"/>
    </location>
</feature>
<dbReference type="SUPFAM" id="SSF81382">
    <property type="entry name" value="Skp1 dimerisation domain-like"/>
    <property type="match status" value="2"/>
</dbReference>
<evidence type="ECO:0008006" key="7">
    <source>
        <dbReference type="Google" id="ProtNLM"/>
    </source>
</evidence>
<dbReference type="Gene3D" id="3.30.710.10">
    <property type="entry name" value="Potassium Channel Kv1.1, Chain A"/>
    <property type="match status" value="2"/>
</dbReference>
<proteinExistence type="inferred from homology"/>
<dbReference type="InterPro" id="IPR016897">
    <property type="entry name" value="SKP1"/>
</dbReference>
<comment type="similarity">
    <text evidence="1">Belongs to the SKP1 family.</text>
</comment>
<dbReference type="InterPro" id="IPR036296">
    <property type="entry name" value="SKP1-like_dim_sf"/>
</dbReference>
<dbReference type="Proteomes" id="UP001642540">
    <property type="component" value="Unassembled WGS sequence"/>
</dbReference>
<dbReference type="SUPFAM" id="SSF54695">
    <property type="entry name" value="POZ domain"/>
    <property type="match status" value="2"/>
</dbReference>
<name>A0ABP1RCE6_9HEXA</name>
<dbReference type="Pfam" id="PF01466">
    <property type="entry name" value="Skp1"/>
    <property type="match status" value="1"/>
</dbReference>
<feature type="domain" description="SKP1 component POZ" evidence="4">
    <location>
        <begin position="161"/>
        <end position="222"/>
    </location>
</feature>
<dbReference type="InterPro" id="IPR001232">
    <property type="entry name" value="SKP1-like"/>
</dbReference>
<evidence type="ECO:0000313" key="6">
    <source>
        <dbReference type="Proteomes" id="UP001642540"/>
    </source>
</evidence>
<dbReference type="InterPro" id="IPR011333">
    <property type="entry name" value="SKP1/BTB/POZ_sf"/>
</dbReference>
<reference evidence="5 6" key="1">
    <citation type="submission" date="2024-08" db="EMBL/GenBank/DDBJ databases">
        <authorList>
            <person name="Cucini C."/>
            <person name="Frati F."/>
        </authorList>
    </citation>
    <scope>NUCLEOTIDE SEQUENCE [LARGE SCALE GENOMIC DNA]</scope>
</reference>